<dbReference type="Gene3D" id="3.20.20.80">
    <property type="entry name" value="Glycosidases"/>
    <property type="match status" value="1"/>
</dbReference>
<comment type="similarity">
    <text evidence="1">Belongs to the glycosyl hydrolase 2 family.</text>
</comment>
<protein>
    <recommendedName>
        <fullName evidence="11">Beta-galactosidase/beta-glucuronidase</fullName>
    </recommendedName>
</protein>
<dbReference type="InterPro" id="IPR006102">
    <property type="entry name" value="Ig-like_GH2"/>
</dbReference>
<proteinExistence type="inferred from homology"/>
<evidence type="ECO:0000256" key="3">
    <source>
        <dbReference type="ARBA" id="ARBA00023295"/>
    </source>
</evidence>
<evidence type="ECO:0000259" key="5">
    <source>
        <dbReference type="Pfam" id="PF02836"/>
    </source>
</evidence>
<dbReference type="Pfam" id="PF18565">
    <property type="entry name" value="Glyco_hydro2_C5"/>
    <property type="match status" value="1"/>
</dbReference>
<organism evidence="9 10">
    <name type="scientific">Niabella drilacis (strain DSM 25811 / CCM 8410 / CCUG 62505 / LMG 26954 / E90)</name>
    <dbReference type="NCBI Taxonomy" id="1285928"/>
    <lineage>
        <taxon>Bacteria</taxon>
        <taxon>Pseudomonadati</taxon>
        <taxon>Bacteroidota</taxon>
        <taxon>Chitinophagia</taxon>
        <taxon>Chitinophagales</taxon>
        <taxon>Chitinophagaceae</taxon>
        <taxon>Niabella</taxon>
    </lineage>
</organism>
<dbReference type="EMBL" id="FMZO01000018">
    <property type="protein sequence ID" value="SDE02657.1"/>
    <property type="molecule type" value="Genomic_DNA"/>
</dbReference>
<dbReference type="PRINTS" id="PR00132">
    <property type="entry name" value="GLHYDRLASE2"/>
</dbReference>
<dbReference type="InterPro" id="IPR032311">
    <property type="entry name" value="DUF4982"/>
</dbReference>
<sequence length="837" mass="92951">MKDISKHKKVLGTDRKNMRMKKIKTVFLTGLAALLLCSTIAYSQPGFGNARKINDGWSFALSSDTAALRPAAAISWQQVALPHDWSVRQPLSPRNASSMGYLPGGIGWYKKSLLIPKQNNKVYLYFEGVYNRSEVFINGRPIGKRPNGYISFMYDITPYIQFGKENEVLVRVDHHRAADSRWYTGAGIYRDVWLVYAPPVHIAQWGVYAYPEVGKNSGSLQVKVQVDNNEKQSRSVTVVNELLNDKGVVVAKSSDALKINAGGPGEVSAKLHVADPRLWSLDAPVLYQLRTRILMGGKLVDATTTTTGFRQLTFDADKGFALNGKWMKIKGVCLHHDAGVLGAAMYKEVWRRRLLNLKEIGVNAVRTSHNPQAAVFYDLCDELGLLVMNEAFDEWEYPKRKWLEGWNVGTPGYDGTYDFFDEWGARDLADMVRRDRNHISVFAWSIGNEVDYPNDPYSHPVLDGSSGNGFTQKIFGGYKKDAPDAMRLGVIAKKLAAVVREYDRSRPVTAGLAGVAMSNETGYPDALDIAGYNYTESRYTSDHRKYPHRVIFGSENRHDISAWKAVTGNPHIFGQFLWTGIDYLGESGRWPSRGFYSGLLDFAGFIKPRGYFRQSLWSEKPVLYIGTYPVRGGSGSEDVLSRTEGKKDETLSMDAWSDWNYKDGQTIRVVCYTNAPKARLMLDGRQAGAVKEYDSKTGIIYWDVPYRPGELKAEGMDAAGNIVSAYSIKTSGDPYAIKLIPTSGNSRDQVAQVAVQVTDQNGRPVTHADTEITCSITGGATLLGLEAGNNSDMGDYTDNKQKAYRGRLMAYVKRNSGKGAVKVVFSAPGLKEAVVIL</sequence>
<dbReference type="AlphaFoldDB" id="A0A1G6ZK04"/>
<dbReference type="STRING" id="1285928.SAMN04487894_11871"/>
<dbReference type="Pfam" id="PF02837">
    <property type="entry name" value="Glyco_hydro_2_N"/>
    <property type="match status" value="1"/>
</dbReference>
<dbReference type="GO" id="GO:0005975">
    <property type="term" value="P:carbohydrate metabolic process"/>
    <property type="evidence" value="ECO:0007669"/>
    <property type="project" value="InterPro"/>
</dbReference>
<evidence type="ECO:0000256" key="2">
    <source>
        <dbReference type="ARBA" id="ARBA00022801"/>
    </source>
</evidence>
<dbReference type="SUPFAM" id="SSF51445">
    <property type="entry name" value="(Trans)glycosidases"/>
    <property type="match status" value="1"/>
</dbReference>
<feature type="domain" description="DUF4982" evidence="7">
    <location>
        <begin position="664"/>
        <end position="723"/>
    </location>
</feature>
<dbReference type="InterPro" id="IPR006101">
    <property type="entry name" value="Glyco_hydro_2"/>
</dbReference>
<dbReference type="SUPFAM" id="SSF49303">
    <property type="entry name" value="beta-Galactosidase/glucuronidase domain"/>
    <property type="match status" value="1"/>
</dbReference>
<dbReference type="Gene3D" id="2.60.120.260">
    <property type="entry name" value="Galactose-binding domain-like"/>
    <property type="match status" value="1"/>
</dbReference>
<dbReference type="PANTHER" id="PTHR42732:SF1">
    <property type="entry name" value="BETA-MANNOSIDASE"/>
    <property type="match status" value="1"/>
</dbReference>
<dbReference type="InterPro" id="IPR006104">
    <property type="entry name" value="Glyco_hydro_2_N"/>
</dbReference>
<keyword evidence="10" id="KW-1185">Reference proteome</keyword>
<dbReference type="InterPro" id="IPR017853">
    <property type="entry name" value="GH"/>
</dbReference>
<dbReference type="GO" id="GO:0004553">
    <property type="term" value="F:hydrolase activity, hydrolyzing O-glycosyl compounds"/>
    <property type="evidence" value="ECO:0007669"/>
    <property type="project" value="InterPro"/>
</dbReference>
<dbReference type="Gene3D" id="2.60.40.10">
    <property type="entry name" value="Immunoglobulins"/>
    <property type="match status" value="3"/>
</dbReference>
<dbReference type="InterPro" id="IPR006103">
    <property type="entry name" value="Glyco_hydro_2_cat"/>
</dbReference>
<evidence type="ECO:0000259" key="4">
    <source>
        <dbReference type="Pfam" id="PF00703"/>
    </source>
</evidence>
<dbReference type="Pfam" id="PF16355">
    <property type="entry name" value="DUF4982"/>
    <property type="match status" value="1"/>
</dbReference>
<reference evidence="10" key="1">
    <citation type="submission" date="2016-10" db="EMBL/GenBank/DDBJ databases">
        <authorList>
            <person name="Varghese N."/>
            <person name="Submissions S."/>
        </authorList>
    </citation>
    <scope>NUCLEOTIDE SEQUENCE [LARGE SCALE GENOMIC DNA]</scope>
    <source>
        <strain evidence="10">DSM 25811 / CCM 8410 / LMG 26954 / E90</strain>
    </source>
</reference>
<feature type="domain" description="Glycoside hydrolase family 2 immunoglobulin-like beta-sandwich" evidence="4">
    <location>
        <begin position="200"/>
        <end position="310"/>
    </location>
</feature>
<evidence type="ECO:0000313" key="9">
    <source>
        <dbReference type="EMBL" id="SDE02657.1"/>
    </source>
</evidence>
<dbReference type="InterPro" id="IPR013783">
    <property type="entry name" value="Ig-like_fold"/>
</dbReference>
<evidence type="ECO:0000313" key="10">
    <source>
        <dbReference type="Proteomes" id="UP000198757"/>
    </source>
</evidence>
<keyword evidence="3" id="KW-0326">Glycosidase</keyword>
<evidence type="ECO:0000256" key="1">
    <source>
        <dbReference type="ARBA" id="ARBA00007401"/>
    </source>
</evidence>
<dbReference type="InterPro" id="IPR051913">
    <property type="entry name" value="GH2_Domain-Containing"/>
</dbReference>
<keyword evidence="2" id="KW-0378">Hydrolase</keyword>
<feature type="domain" description="Glycoside hydrolase family 2" evidence="8">
    <location>
        <begin position="746"/>
        <end position="835"/>
    </location>
</feature>
<feature type="domain" description="Glycoside hydrolase family 2 catalytic" evidence="5">
    <location>
        <begin position="317"/>
        <end position="509"/>
    </location>
</feature>
<accession>A0A1G6ZK04</accession>
<evidence type="ECO:0000259" key="8">
    <source>
        <dbReference type="Pfam" id="PF18565"/>
    </source>
</evidence>
<dbReference type="Proteomes" id="UP000198757">
    <property type="component" value="Unassembled WGS sequence"/>
</dbReference>
<feature type="domain" description="Glycosyl hydrolases family 2 sugar binding" evidence="6">
    <location>
        <begin position="78"/>
        <end position="198"/>
    </location>
</feature>
<dbReference type="SUPFAM" id="SSF49785">
    <property type="entry name" value="Galactose-binding domain-like"/>
    <property type="match status" value="1"/>
</dbReference>
<dbReference type="PANTHER" id="PTHR42732">
    <property type="entry name" value="BETA-GALACTOSIDASE"/>
    <property type="match status" value="1"/>
</dbReference>
<name>A0A1G6ZK04_NIADE</name>
<dbReference type="InterPro" id="IPR040605">
    <property type="entry name" value="Glyco_hydro2_dom5"/>
</dbReference>
<evidence type="ECO:0000259" key="7">
    <source>
        <dbReference type="Pfam" id="PF16355"/>
    </source>
</evidence>
<dbReference type="Pfam" id="PF02836">
    <property type="entry name" value="Glyco_hydro_2_C"/>
    <property type="match status" value="1"/>
</dbReference>
<evidence type="ECO:0008006" key="11">
    <source>
        <dbReference type="Google" id="ProtNLM"/>
    </source>
</evidence>
<evidence type="ECO:0000259" key="6">
    <source>
        <dbReference type="Pfam" id="PF02837"/>
    </source>
</evidence>
<dbReference type="Pfam" id="PF00703">
    <property type="entry name" value="Glyco_hydro_2"/>
    <property type="match status" value="1"/>
</dbReference>
<dbReference type="InterPro" id="IPR008979">
    <property type="entry name" value="Galactose-bd-like_sf"/>
</dbReference>
<gene>
    <name evidence="9" type="ORF">SAMN04487894_11871</name>
</gene>
<dbReference type="InterPro" id="IPR036156">
    <property type="entry name" value="Beta-gal/glucu_dom_sf"/>
</dbReference>